<evidence type="ECO:0000313" key="2">
    <source>
        <dbReference type="Proteomes" id="UP000621307"/>
    </source>
</evidence>
<dbReference type="EMBL" id="JACJQL010000062">
    <property type="protein sequence ID" value="MBD2254711.1"/>
    <property type="molecule type" value="Genomic_DNA"/>
</dbReference>
<dbReference type="RefSeq" id="WP_190571061.1">
    <property type="nucleotide sequence ID" value="NZ_JACJQL010000062.1"/>
</dbReference>
<evidence type="ECO:0000313" key="1">
    <source>
        <dbReference type="EMBL" id="MBD2254711.1"/>
    </source>
</evidence>
<comment type="caution">
    <text evidence="1">The sequence shown here is derived from an EMBL/GenBank/DDBJ whole genome shotgun (WGS) entry which is preliminary data.</text>
</comment>
<organism evidence="1 2">
    <name type="scientific">Nostoc parmelioides FACHB-3921</name>
    <dbReference type="NCBI Taxonomy" id="2692909"/>
    <lineage>
        <taxon>Bacteria</taxon>
        <taxon>Bacillati</taxon>
        <taxon>Cyanobacteriota</taxon>
        <taxon>Cyanophyceae</taxon>
        <taxon>Nostocales</taxon>
        <taxon>Nostocaceae</taxon>
        <taxon>Nostoc</taxon>
    </lineage>
</organism>
<name>A0ABR8BPJ4_9NOSO</name>
<reference evidence="1 2" key="1">
    <citation type="journal article" date="2020" name="ISME J.">
        <title>Comparative genomics reveals insights into cyanobacterial evolution and habitat adaptation.</title>
        <authorList>
            <person name="Chen M.Y."/>
            <person name="Teng W.K."/>
            <person name="Zhao L."/>
            <person name="Hu C.X."/>
            <person name="Zhou Y.K."/>
            <person name="Han B.P."/>
            <person name="Song L.R."/>
            <person name="Shu W.S."/>
        </authorList>
    </citation>
    <scope>NUCLEOTIDE SEQUENCE [LARGE SCALE GENOMIC DNA]</scope>
    <source>
        <strain evidence="1 2">FACHB-3921</strain>
    </source>
</reference>
<keyword evidence="2" id="KW-1185">Reference proteome</keyword>
<sequence>MQDKIYDSENVIRGKLEVLNNSSINFSNLVGIVGGIYYARISQSSRSA</sequence>
<dbReference type="Proteomes" id="UP000621307">
    <property type="component" value="Unassembled WGS sequence"/>
</dbReference>
<protein>
    <submittedName>
        <fullName evidence="1">Uncharacterized protein</fullName>
    </submittedName>
</protein>
<gene>
    <name evidence="1" type="ORF">H6G14_26095</name>
</gene>
<accession>A0ABR8BPJ4</accession>
<proteinExistence type="predicted"/>